<protein>
    <recommendedName>
        <fullName evidence="3">DUF4160 domain-containing protein</fullName>
    </recommendedName>
</protein>
<evidence type="ECO:0000313" key="1">
    <source>
        <dbReference type="EMBL" id="SIT40100.1"/>
    </source>
</evidence>
<dbReference type="AlphaFoldDB" id="A0A1N7RY99"/>
<sequence>MDRIRHLIAVLRARFGRPQISDEDLASLRDLMSAVDYVSAIPPKEAGVLHKLLTKKQQIKIKMYQEPGHSRPHFHVDFGPHSHAAVYAVDTGERLEGTLDQKYDKAVSAWAIANKPGLLAIWRALQSGNPESPFAKSLSAL</sequence>
<evidence type="ECO:0000313" key="2">
    <source>
        <dbReference type="Proteomes" id="UP000195569"/>
    </source>
</evidence>
<comment type="caution">
    <text evidence="1">The sequence shown here is derived from an EMBL/GenBank/DDBJ whole genome shotgun (WGS) entry which is preliminary data.</text>
</comment>
<evidence type="ECO:0008006" key="3">
    <source>
        <dbReference type="Google" id="ProtNLM"/>
    </source>
</evidence>
<organism evidence="1 2">
    <name type="scientific">Paraburkholderia piptadeniae</name>
    <dbReference type="NCBI Taxonomy" id="1701573"/>
    <lineage>
        <taxon>Bacteria</taxon>
        <taxon>Pseudomonadati</taxon>
        <taxon>Pseudomonadota</taxon>
        <taxon>Betaproteobacteria</taxon>
        <taxon>Burkholderiales</taxon>
        <taxon>Burkholderiaceae</taxon>
        <taxon>Paraburkholderia</taxon>
    </lineage>
</organism>
<dbReference type="InterPro" id="IPR025427">
    <property type="entry name" value="DUF4160"/>
</dbReference>
<gene>
    <name evidence="1" type="ORF">BN2476_230388</name>
</gene>
<proteinExistence type="predicted"/>
<keyword evidence="2" id="KW-1185">Reference proteome</keyword>
<dbReference type="Pfam" id="PF13711">
    <property type="entry name" value="DUF4160"/>
    <property type="match status" value="1"/>
</dbReference>
<accession>A0A1N7RY99</accession>
<reference evidence="1" key="1">
    <citation type="submission" date="2016-12" db="EMBL/GenBank/DDBJ databases">
        <authorList>
            <person name="Moulin L."/>
        </authorList>
    </citation>
    <scope>NUCLEOTIDE SEQUENCE [LARGE SCALE GENOMIC DNA]</scope>
    <source>
        <strain evidence="1">STM 7183</strain>
    </source>
</reference>
<dbReference type="EMBL" id="CYGY02000023">
    <property type="protein sequence ID" value="SIT40100.1"/>
    <property type="molecule type" value="Genomic_DNA"/>
</dbReference>
<dbReference type="Proteomes" id="UP000195569">
    <property type="component" value="Unassembled WGS sequence"/>
</dbReference>
<name>A0A1N7RY99_9BURK</name>